<comment type="caution">
    <text evidence="1">The sequence shown here is derived from an EMBL/GenBank/DDBJ whole genome shotgun (WGS) entry which is preliminary data.</text>
</comment>
<dbReference type="EMBL" id="JAPDRQ010000066">
    <property type="protein sequence ID" value="KAJ9657307.1"/>
    <property type="molecule type" value="Genomic_DNA"/>
</dbReference>
<proteinExistence type="predicted"/>
<dbReference type="Proteomes" id="UP001172386">
    <property type="component" value="Unassembled WGS sequence"/>
</dbReference>
<organism evidence="1 2">
    <name type="scientific">Neophaeococcomyces mojaviensis</name>
    <dbReference type="NCBI Taxonomy" id="3383035"/>
    <lineage>
        <taxon>Eukaryota</taxon>
        <taxon>Fungi</taxon>
        <taxon>Dikarya</taxon>
        <taxon>Ascomycota</taxon>
        <taxon>Pezizomycotina</taxon>
        <taxon>Eurotiomycetes</taxon>
        <taxon>Chaetothyriomycetidae</taxon>
        <taxon>Chaetothyriales</taxon>
        <taxon>Chaetothyriales incertae sedis</taxon>
        <taxon>Neophaeococcomyces</taxon>
    </lineage>
</organism>
<protein>
    <submittedName>
        <fullName evidence="1">Mitochondrial inner membrane peptidase complex subunit</fullName>
    </submittedName>
</protein>
<gene>
    <name evidence="1" type="primary">IMP1</name>
    <name evidence="1" type="ORF">H2198_004430</name>
</gene>
<reference evidence="1" key="1">
    <citation type="submission" date="2022-10" db="EMBL/GenBank/DDBJ databases">
        <title>Culturing micro-colonial fungi from biological soil crusts in the Mojave desert and describing Neophaeococcomyces mojavensis, and introducing the new genera and species Taxawa tesnikishii.</title>
        <authorList>
            <person name="Kurbessoian T."/>
            <person name="Stajich J.E."/>
        </authorList>
    </citation>
    <scope>NUCLEOTIDE SEQUENCE</scope>
    <source>
        <strain evidence="1">JES_112</strain>
    </source>
</reference>
<keyword evidence="2" id="KW-1185">Reference proteome</keyword>
<evidence type="ECO:0000313" key="2">
    <source>
        <dbReference type="Proteomes" id="UP001172386"/>
    </source>
</evidence>
<accession>A0ACC3A9H8</accession>
<name>A0ACC3A9H8_9EURO</name>
<sequence length="234" mass="26303">MSYLLHTGLRSLSRGLNRLAEPVTRRSSTVFGYSAVFFSVLLSQIYLFEFSASSGPSMFPTIPDVANLLFVNKTYRRGKGIQVGDCIMFSNPLIPKEYSGKRVIGLPGDYVLRSKQQSPAPGGAPVPGITDWMQRLKGTPQQDWEEPEMIQVPEGHVWVEGDNLAWSRDSRTYGPVPMALIKGRSSWFADGFFSSTSLKPGKGLRKVEEWEMDARLGEEWLKSKNKEHPESRTR</sequence>
<evidence type="ECO:0000313" key="1">
    <source>
        <dbReference type="EMBL" id="KAJ9657307.1"/>
    </source>
</evidence>